<protein>
    <submittedName>
        <fullName evidence="1">Uncharacterized protein</fullName>
    </submittedName>
</protein>
<name>A0A0A8VBJ4_YERRU</name>
<sequence>MLFMVSDEATNTGRVRFSLPDIIYQHPTASPTHSSNK</sequence>
<gene>
    <name evidence="1" type="ORF">CSF007_6800</name>
</gene>
<dbReference type="AlphaFoldDB" id="A0A0A8VBJ4"/>
<evidence type="ECO:0000313" key="1">
    <source>
        <dbReference type="EMBL" id="CEK27117.1"/>
    </source>
</evidence>
<proteinExistence type="predicted"/>
<reference evidence="1" key="1">
    <citation type="journal article" date="2015" name="Genome Announc.">
        <title>Complete Genome Sequence of Yersinia ruckeri Strain CSF007-82, Etiologic Agent of Red Mouth Disease in Salmonid Fish.</title>
        <authorList>
            <person name="Nelson M.C."/>
            <person name="LaPatra S.E."/>
            <person name="Welch T.J."/>
            <person name="Graf J."/>
        </authorList>
    </citation>
    <scope>NUCLEOTIDE SEQUENCE</scope>
    <source>
        <strain evidence="1">CSF007-82</strain>
    </source>
</reference>
<accession>A0A0A8VBJ4</accession>
<dbReference type="EMBL" id="LN681231">
    <property type="protein sequence ID" value="CEK27117.1"/>
    <property type="molecule type" value="Genomic_DNA"/>
</dbReference>
<organism evidence="1">
    <name type="scientific">Yersinia ruckeri</name>
    <dbReference type="NCBI Taxonomy" id="29486"/>
    <lineage>
        <taxon>Bacteria</taxon>
        <taxon>Pseudomonadati</taxon>
        <taxon>Pseudomonadota</taxon>
        <taxon>Gammaproteobacteria</taxon>
        <taxon>Enterobacterales</taxon>
        <taxon>Yersiniaceae</taxon>
        <taxon>Yersinia</taxon>
    </lineage>
</organism>